<sequence length="85" mass="9317">MVTGGSSLVINSSSLFGRIGSLPPPPSSHALFSLSRFRNRLGMEMNEIIPDLFLEVCECYRHQTIEGTPFTMRRICAHSGSSSCP</sequence>
<name>A0AA36DSH8_CYLNA</name>
<accession>A0AA36DSH8</accession>
<proteinExistence type="predicted"/>
<reference evidence="1" key="1">
    <citation type="submission" date="2023-07" db="EMBL/GenBank/DDBJ databases">
        <authorList>
            <consortium name="CYATHOMIX"/>
        </authorList>
    </citation>
    <scope>NUCLEOTIDE SEQUENCE</scope>
    <source>
        <strain evidence="1">N/A</strain>
    </source>
</reference>
<dbReference type="AlphaFoldDB" id="A0AA36DSH8"/>
<keyword evidence="2" id="KW-1185">Reference proteome</keyword>
<protein>
    <submittedName>
        <fullName evidence="1">Uncharacterized protein</fullName>
    </submittedName>
</protein>
<dbReference type="Proteomes" id="UP001176961">
    <property type="component" value="Unassembled WGS sequence"/>
</dbReference>
<comment type="caution">
    <text evidence="1">The sequence shown here is derived from an EMBL/GenBank/DDBJ whole genome shotgun (WGS) entry which is preliminary data.</text>
</comment>
<evidence type="ECO:0000313" key="1">
    <source>
        <dbReference type="EMBL" id="CAJ0591989.1"/>
    </source>
</evidence>
<evidence type="ECO:0000313" key="2">
    <source>
        <dbReference type="Proteomes" id="UP001176961"/>
    </source>
</evidence>
<organism evidence="1 2">
    <name type="scientific">Cylicocyclus nassatus</name>
    <name type="common">Nematode worm</name>
    <dbReference type="NCBI Taxonomy" id="53992"/>
    <lineage>
        <taxon>Eukaryota</taxon>
        <taxon>Metazoa</taxon>
        <taxon>Ecdysozoa</taxon>
        <taxon>Nematoda</taxon>
        <taxon>Chromadorea</taxon>
        <taxon>Rhabditida</taxon>
        <taxon>Rhabditina</taxon>
        <taxon>Rhabditomorpha</taxon>
        <taxon>Strongyloidea</taxon>
        <taxon>Strongylidae</taxon>
        <taxon>Cylicocyclus</taxon>
    </lineage>
</organism>
<dbReference type="EMBL" id="CATQJL010000001">
    <property type="protein sequence ID" value="CAJ0591989.1"/>
    <property type="molecule type" value="Genomic_DNA"/>
</dbReference>
<gene>
    <name evidence="1" type="ORF">CYNAS_LOCUS3972</name>
</gene>